<organism evidence="2 3">
    <name type="scientific">Trichoderma aggressivum f. europaeum</name>
    <dbReference type="NCBI Taxonomy" id="173218"/>
    <lineage>
        <taxon>Eukaryota</taxon>
        <taxon>Fungi</taxon>
        <taxon>Dikarya</taxon>
        <taxon>Ascomycota</taxon>
        <taxon>Pezizomycotina</taxon>
        <taxon>Sordariomycetes</taxon>
        <taxon>Hypocreomycetidae</taxon>
        <taxon>Hypocreales</taxon>
        <taxon>Hypocreaceae</taxon>
        <taxon>Trichoderma</taxon>
    </lineage>
</organism>
<name>A0AAE1M5W7_9HYPO</name>
<evidence type="ECO:0000256" key="1">
    <source>
        <dbReference type="SAM" id="MobiDB-lite"/>
    </source>
</evidence>
<keyword evidence="3" id="KW-1185">Reference proteome</keyword>
<sequence length="237" mass="27116">MQTSPDEAAPSKSKSNMLSFTPKPVHSWDNRPAVSSPLSSSPVRASSPLSADEQAPCNPRQIQSSPIRPINFKYQARPARTNPVIRRREEAQEQRRRNFLQNVRQKAEDKSWQRRDIEGQFLKTNWLANVGRLSYDAPSFSEADIEDAMAFSQEAEQSQMDDDMIPEELVEEEHMLTSYEEEVLAHQGSQLPTLAEENDEYDDIFAELISKEGQFSQQQPQQQQQQSSQNSNQMDID</sequence>
<gene>
    <name evidence="2" type="ORF">Triagg1_4559</name>
</gene>
<feature type="region of interest" description="Disordered" evidence="1">
    <location>
        <begin position="1"/>
        <end position="98"/>
    </location>
</feature>
<evidence type="ECO:0000313" key="2">
    <source>
        <dbReference type="EMBL" id="KAK4075438.1"/>
    </source>
</evidence>
<dbReference type="AlphaFoldDB" id="A0AAE1M5W7"/>
<feature type="compositionally biased region" description="Low complexity" evidence="1">
    <location>
        <begin position="214"/>
        <end position="237"/>
    </location>
</feature>
<feature type="compositionally biased region" description="Basic and acidic residues" evidence="1">
    <location>
        <begin position="86"/>
        <end position="96"/>
    </location>
</feature>
<reference evidence="2" key="1">
    <citation type="submission" date="2023-11" db="EMBL/GenBank/DDBJ databases">
        <title>The genome sequences of three competitors of mushroom-forming fungi.</title>
        <authorList>
            <person name="Beijen E."/>
            <person name="Ohm R.A."/>
        </authorList>
    </citation>
    <scope>NUCLEOTIDE SEQUENCE</scope>
    <source>
        <strain evidence="2">CBS 100526</strain>
    </source>
</reference>
<feature type="region of interest" description="Disordered" evidence="1">
    <location>
        <begin position="184"/>
        <end position="237"/>
    </location>
</feature>
<dbReference type="EMBL" id="JAWRVG010000014">
    <property type="protein sequence ID" value="KAK4075438.1"/>
    <property type="molecule type" value="Genomic_DNA"/>
</dbReference>
<evidence type="ECO:0000313" key="3">
    <source>
        <dbReference type="Proteomes" id="UP001273209"/>
    </source>
</evidence>
<dbReference type="RefSeq" id="XP_062756576.1">
    <property type="nucleotide sequence ID" value="XM_062898976.1"/>
</dbReference>
<feature type="compositionally biased region" description="Low complexity" evidence="1">
    <location>
        <begin position="31"/>
        <end position="50"/>
    </location>
</feature>
<dbReference type="GeneID" id="87918880"/>
<accession>A0AAE1M5W7</accession>
<protein>
    <submittedName>
        <fullName evidence="2">Uncharacterized protein</fullName>
    </submittedName>
</protein>
<feature type="compositionally biased region" description="Acidic residues" evidence="1">
    <location>
        <begin position="196"/>
        <end position="205"/>
    </location>
</feature>
<proteinExistence type="predicted"/>
<comment type="caution">
    <text evidence="2">The sequence shown here is derived from an EMBL/GenBank/DDBJ whole genome shotgun (WGS) entry which is preliminary data.</text>
</comment>
<dbReference type="Proteomes" id="UP001273209">
    <property type="component" value="Unassembled WGS sequence"/>
</dbReference>